<dbReference type="FunFam" id="1.20.58.1040:FF:000003">
    <property type="entry name" value="glucan endo-1,3-beta-glucosidase 7"/>
    <property type="match status" value="1"/>
</dbReference>
<comment type="caution">
    <text evidence="14">The sequence shown here is derived from an EMBL/GenBank/DDBJ whole genome shotgun (WGS) entry which is preliminary data.</text>
</comment>
<dbReference type="Gene3D" id="3.20.20.80">
    <property type="entry name" value="Glycosidases"/>
    <property type="match status" value="1"/>
</dbReference>
<dbReference type="InterPro" id="IPR000490">
    <property type="entry name" value="Glyco_hydro_17"/>
</dbReference>
<protein>
    <recommendedName>
        <fullName evidence="4">glucan endo-1,3-beta-D-glucosidase</fullName>
        <ecNumber evidence="4">3.2.1.39</ecNumber>
    </recommendedName>
</protein>
<feature type="compositionally biased region" description="Pro residues" evidence="11">
    <location>
        <begin position="389"/>
        <end position="398"/>
    </location>
</feature>
<dbReference type="PANTHER" id="PTHR32227">
    <property type="entry name" value="GLUCAN ENDO-1,3-BETA-GLUCOSIDASE BG1-RELATED-RELATED"/>
    <property type="match status" value="1"/>
</dbReference>
<dbReference type="EC" id="3.2.1.39" evidence="4"/>
<evidence type="ECO:0000256" key="8">
    <source>
        <dbReference type="ARBA" id="ARBA00023157"/>
    </source>
</evidence>
<dbReference type="InterPro" id="IPR012946">
    <property type="entry name" value="X8"/>
</dbReference>
<name>A0A4V3WLV9_CAMSN</name>
<accession>A0A4V3WLV9</accession>
<feature type="signal peptide" evidence="12">
    <location>
        <begin position="1"/>
        <end position="23"/>
    </location>
</feature>
<dbReference type="SMART" id="SM00768">
    <property type="entry name" value="X8"/>
    <property type="match status" value="1"/>
</dbReference>
<dbReference type="InterPro" id="IPR044965">
    <property type="entry name" value="Glyco_hydro_17_plant"/>
</dbReference>
<evidence type="ECO:0000256" key="12">
    <source>
        <dbReference type="SAM" id="SignalP"/>
    </source>
</evidence>
<keyword evidence="7" id="KW-0378">Hydrolase</keyword>
<evidence type="ECO:0000256" key="6">
    <source>
        <dbReference type="ARBA" id="ARBA00022729"/>
    </source>
</evidence>
<dbReference type="EMBL" id="SDRB02010458">
    <property type="protein sequence ID" value="THG06327.1"/>
    <property type="molecule type" value="Genomic_DNA"/>
</dbReference>
<dbReference type="GO" id="GO:0005576">
    <property type="term" value="C:extracellular region"/>
    <property type="evidence" value="ECO:0007669"/>
    <property type="project" value="UniProtKB-SubCell"/>
</dbReference>
<organism evidence="14 15">
    <name type="scientific">Camellia sinensis var. sinensis</name>
    <name type="common">China tea</name>
    <dbReference type="NCBI Taxonomy" id="542762"/>
    <lineage>
        <taxon>Eukaryota</taxon>
        <taxon>Viridiplantae</taxon>
        <taxon>Streptophyta</taxon>
        <taxon>Embryophyta</taxon>
        <taxon>Tracheophyta</taxon>
        <taxon>Spermatophyta</taxon>
        <taxon>Magnoliopsida</taxon>
        <taxon>eudicotyledons</taxon>
        <taxon>Gunneridae</taxon>
        <taxon>Pentapetalae</taxon>
        <taxon>asterids</taxon>
        <taxon>Ericales</taxon>
        <taxon>Theaceae</taxon>
        <taxon>Camellia</taxon>
    </lineage>
</organism>
<keyword evidence="5" id="KW-0964">Secreted</keyword>
<evidence type="ECO:0000256" key="11">
    <source>
        <dbReference type="SAM" id="MobiDB-lite"/>
    </source>
</evidence>
<feature type="domain" description="X8" evidence="13">
    <location>
        <begin position="406"/>
        <end position="489"/>
    </location>
</feature>
<sequence>MATLHYTSAFFIIFILHVAYVARVPEAYGRSLAEVAATNPCGRTCNECSQRNCLCYLESDPFIGVNYGQIADNLPAPESTAKLLQSTSIEKVRLYGSDPAIIKALGNTGIGIVIGASNGDIPAMASDPSFASNWINSNVIPFYPSSNIILITVGNEVMLSGDRNLMTQLLPAMQNLQNALNKASLGGKIKVSTVHSMAVLKQSEPPSSGIFDPSFTDLLKGLLEFNNATGSPFPINPYPYFAYQSDPRPETLAFCLFQPNSGRLDSGTNIKYTNMFDAQVDAVRSALNSMGFQGVEIMISETGWPYKGDNSEVGPSMDNAKAYIGNLIAHLRSKVGTPLMPGKSVDTYLFALYDEDLKPGPASERSFGLFKPDLTMTYDAGLSKSSPTPSTPKTPVTPSPKSSKASWCLPKAGISDTQLQANLDYACAQGIDCSPIQPGGACFEPNTLASHASYAMNLLYQNSGRNPWNCDFSQTATLSSNNPRTNRASLVGQESPQFTKVVPMGAITPVKVAEANNHRNIITSPVVVPMGAITPVKVAEANNHRNIITSPVVAPVDDIKKTHLRELMSDTERCKSMMFEFDGMLLDYSQQCATLETMDKLFKLAEINSTENRPVLHVSLRAPRDAIINCDGKNVVPDVWRVLDKIQEFSERVRSGSWVGATGKALKDVISIGIGGSFLGPLFVHTTLQTEQNLRQVFMVNSWQPSDPEAIECARGRQLRFLANVDPVDVARNITGLNPETALVVVVSKTFTMAETMLNARTLRE</sequence>
<evidence type="ECO:0000256" key="3">
    <source>
        <dbReference type="ARBA" id="ARBA00008773"/>
    </source>
</evidence>
<dbReference type="InterPro" id="IPR046348">
    <property type="entry name" value="SIS_dom_sf"/>
</dbReference>
<feature type="region of interest" description="Disordered" evidence="11">
    <location>
        <begin position="381"/>
        <end position="406"/>
    </location>
</feature>
<evidence type="ECO:0000313" key="15">
    <source>
        <dbReference type="Proteomes" id="UP000306102"/>
    </source>
</evidence>
<dbReference type="FunFam" id="3.20.20.80:FF:000005">
    <property type="entry name" value="Glucan endo-1,3-beta-glucosidase 14"/>
    <property type="match status" value="1"/>
</dbReference>
<evidence type="ECO:0000256" key="1">
    <source>
        <dbReference type="ARBA" id="ARBA00000382"/>
    </source>
</evidence>
<dbReference type="GO" id="GO:0006094">
    <property type="term" value="P:gluconeogenesis"/>
    <property type="evidence" value="ECO:0007669"/>
    <property type="project" value="InterPro"/>
</dbReference>
<dbReference type="Pfam" id="PF07983">
    <property type="entry name" value="X8"/>
    <property type="match status" value="1"/>
</dbReference>
<dbReference type="PROSITE" id="PS51463">
    <property type="entry name" value="P_GLUCOSE_ISOMERASE_3"/>
    <property type="match status" value="1"/>
</dbReference>
<comment type="catalytic activity">
    <reaction evidence="1">
        <text>Hydrolysis of (1-&gt;3)-beta-D-glucosidic linkages in (1-&gt;3)-beta-D-glucans.</text>
        <dbReference type="EC" id="3.2.1.39"/>
    </reaction>
</comment>
<dbReference type="SUPFAM" id="SSF51445">
    <property type="entry name" value="(Trans)glycosidases"/>
    <property type="match status" value="1"/>
</dbReference>
<comment type="similarity">
    <text evidence="3 10">Belongs to the glycosyl hydrolase 17 family.</text>
</comment>
<dbReference type="Gene3D" id="1.20.58.1040">
    <property type="match status" value="1"/>
</dbReference>
<dbReference type="InterPro" id="IPR001672">
    <property type="entry name" value="G6P_Isomerase"/>
</dbReference>
<gene>
    <name evidence="14" type="ORF">TEA_006880</name>
</gene>
<dbReference type="InterPro" id="IPR017853">
    <property type="entry name" value="GH"/>
</dbReference>
<evidence type="ECO:0000256" key="5">
    <source>
        <dbReference type="ARBA" id="ARBA00022525"/>
    </source>
</evidence>
<evidence type="ECO:0000313" key="14">
    <source>
        <dbReference type="EMBL" id="THG06327.1"/>
    </source>
</evidence>
<evidence type="ECO:0000259" key="13">
    <source>
        <dbReference type="SMART" id="SM00768"/>
    </source>
</evidence>
<reference evidence="14 15" key="1">
    <citation type="journal article" date="2018" name="Proc. Natl. Acad. Sci. U.S.A.">
        <title>Draft genome sequence of Camellia sinensis var. sinensis provides insights into the evolution of the tea genome and tea quality.</title>
        <authorList>
            <person name="Wei C."/>
            <person name="Yang H."/>
            <person name="Wang S."/>
            <person name="Zhao J."/>
            <person name="Liu C."/>
            <person name="Gao L."/>
            <person name="Xia E."/>
            <person name="Lu Y."/>
            <person name="Tai Y."/>
            <person name="She G."/>
            <person name="Sun J."/>
            <person name="Cao H."/>
            <person name="Tong W."/>
            <person name="Gao Q."/>
            <person name="Li Y."/>
            <person name="Deng W."/>
            <person name="Jiang X."/>
            <person name="Wang W."/>
            <person name="Chen Q."/>
            <person name="Zhang S."/>
            <person name="Li H."/>
            <person name="Wu J."/>
            <person name="Wang P."/>
            <person name="Li P."/>
            <person name="Shi C."/>
            <person name="Zheng F."/>
            <person name="Jian J."/>
            <person name="Huang B."/>
            <person name="Shan D."/>
            <person name="Shi M."/>
            <person name="Fang C."/>
            <person name="Yue Y."/>
            <person name="Li F."/>
            <person name="Li D."/>
            <person name="Wei S."/>
            <person name="Han B."/>
            <person name="Jiang C."/>
            <person name="Yin Y."/>
            <person name="Xia T."/>
            <person name="Zhang Z."/>
            <person name="Bennetzen J.L."/>
            <person name="Zhao S."/>
            <person name="Wan X."/>
        </authorList>
    </citation>
    <scope>NUCLEOTIDE SEQUENCE [LARGE SCALE GENOMIC DNA]</scope>
    <source>
        <strain evidence="15">cv. Shuchazao</strain>
        <tissue evidence="14">Leaf</tissue>
    </source>
</reference>
<dbReference type="STRING" id="542762.A0A4V3WLV9"/>
<evidence type="ECO:0000256" key="7">
    <source>
        <dbReference type="ARBA" id="ARBA00022801"/>
    </source>
</evidence>
<dbReference type="Gene3D" id="3.40.50.10490">
    <property type="entry name" value="Glucose-6-phosphate isomerase like protein, domain 1"/>
    <property type="match status" value="2"/>
</dbReference>
<dbReference type="GO" id="GO:0004347">
    <property type="term" value="F:glucose-6-phosphate isomerase activity"/>
    <property type="evidence" value="ECO:0007669"/>
    <property type="project" value="InterPro"/>
</dbReference>
<dbReference type="Pfam" id="PF00342">
    <property type="entry name" value="PGI"/>
    <property type="match status" value="1"/>
</dbReference>
<dbReference type="GO" id="GO:0042973">
    <property type="term" value="F:glucan endo-1,3-beta-D-glucosidase activity"/>
    <property type="evidence" value="ECO:0007669"/>
    <property type="project" value="UniProtKB-EC"/>
</dbReference>
<keyword evidence="6 12" id="KW-0732">Signal</keyword>
<keyword evidence="15" id="KW-1185">Reference proteome</keyword>
<dbReference type="GO" id="GO:0006096">
    <property type="term" value="P:glycolytic process"/>
    <property type="evidence" value="ECO:0007669"/>
    <property type="project" value="InterPro"/>
</dbReference>
<evidence type="ECO:0000256" key="4">
    <source>
        <dbReference type="ARBA" id="ARBA00012780"/>
    </source>
</evidence>
<evidence type="ECO:0000256" key="9">
    <source>
        <dbReference type="ARBA" id="ARBA00023295"/>
    </source>
</evidence>
<evidence type="ECO:0000256" key="2">
    <source>
        <dbReference type="ARBA" id="ARBA00004613"/>
    </source>
</evidence>
<dbReference type="GO" id="GO:0097367">
    <property type="term" value="F:carbohydrate derivative binding"/>
    <property type="evidence" value="ECO:0007669"/>
    <property type="project" value="InterPro"/>
</dbReference>
<dbReference type="AlphaFoldDB" id="A0A4V3WLV9"/>
<evidence type="ECO:0000256" key="10">
    <source>
        <dbReference type="RuleBase" id="RU004335"/>
    </source>
</evidence>
<feature type="chain" id="PRO_5020748136" description="glucan endo-1,3-beta-D-glucosidase" evidence="12">
    <location>
        <begin position="24"/>
        <end position="765"/>
    </location>
</feature>
<proteinExistence type="inferred from homology"/>
<keyword evidence="8" id="KW-1015">Disulfide bond</keyword>
<dbReference type="Proteomes" id="UP000306102">
    <property type="component" value="Unassembled WGS sequence"/>
</dbReference>
<keyword evidence="9" id="KW-0326">Glycosidase</keyword>
<dbReference type="SUPFAM" id="SSF53697">
    <property type="entry name" value="SIS domain"/>
    <property type="match status" value="1"/>
</dbReference>
<dbReference type="Pfam" id="PF00332">
    <property type="entry name" value="Glyco_hydro_17"/>
    <property type="match status" value="1"/>
</dbReference>
<comment type="subcellular location">
    <subcellularLocation>
        <location evidence="2">Secreted</location>
    </subcellularLocation>
</comment>